<reference evidence="4 5" key="1">
    <citation type="submission" date="2019-09" db="EMBL/GenBank/DDBJ databases">
        <title>Bifidobacterium canis sp. nov., isolated from the digestive tract of German Shepherd dog puppy.</title>
        <authorList>
            <person name="Bunesova V."/>
        </authorList>
    </citation>
    <scope>NUCLEOTIDE SEQUENCE [LARGE SCALE GENOMIC DNA]</scope>
    <source>
        <strain evidence="4 5">GSD1FS</strain>
    </source>
</reference>
<dbReference type="EMBL" id="WNLP01000012">
    <property type="protein sequence ID" value="MUH60503.1"/>
    <property type="molecule type" value="Genomic_DNA"/>
</dbReference>
<dbReference type="InterPro" id="IPR000667">
    <property type="entry name" value="Peptidase_S13"/>
</dbReference>
<dbReference type="PANTHER" id="PTHR30023:SF0">
    <property type="entry name" value="PENICILLIN-SENSITIVE CARBOXYPEPTIDASE A"/>
    <property type="match status" value="1"/>
</dbReference>
<sequence>MDDLKPELTRQTRRELTRQAHRIRNRRVLITAISVLVTAALCTAYVWADIRDLVPGVLTNAPVSVQNQQYGGRLISASTALTANADTSKTIDKQKAAKLIDTLRSVEGVGSDISVVIAQADGTVAAEYAASATREPASTMKTLTALAAASSLDMGTTLATQTFLLQNGGTNTVVLKGNGDMLLSAGESDSSHVNGRAGLLTLAKSTAQALKQRGILSVTLGYDDSLFGTDRTPKNIEENNPDNLYYTPVSSMAIDGGRQWNGAAPSDPDVFETYPTLSQTTATDVVSAFRTLLKQQGITIADGNAAQTSVTSDRTPIAQVESAPLSSVMAFMLRHSDNTLAEEFGRLLALHTKQGNSPTAATAAVRAQLEKLGVDVTGLTMADCSGLTPGSTLTATTLVQVQERNLQVGGAVAAAEGLAIPGLVGTAANRLGSAQAAGLTRVKTGNLQAVSSMTGNVSREHGGVAAFAVIVNNPQDFTATRSAIDTFVAGLTAL</sequence>
<dbReference type="Gene3D" id="3.40.710.10">
    <property type="entry name" value="DD-peptidase/beta-lactamase superfamily"/>
    <property type="match status" value="1"/>
</dbReference>
<dbReference type="Proteomes" id="UP000487882">
    <property type="component" value="Unassembled WGS sequence"/>
</dbReference>
<evidence type="ECO:0000313" key="4">
    <source>
        <dbReference type="EMBL" id="MUH60503.1"/>
    </source>
</evidence>
<keyword evidence="3" id="KW-1133">Transmembrane helix</keyword>
<evidence type="ECO:0000256" key="3">
    <source>
        <dbReference type="SAM" id="Phobius"/>
    </source>
</evidence>
<dbReference type="Pfam" id="PF02113">
    <property type="entry name" value="Peptidase_S13"/>
    <property type="match status" value="2"/>
</dbReference>
<dbReference type="GO" id="GO:0006508">
    <property type="term" value="P:proteolysis"/>
    <property type="evidence" value="ECO:0007669"/>
    <property type="project" value="InterPro"/>
</dbReference>
<keyword evidence="3" id="KW-0812">Transmembrane</keyword>
<protein>
    <submittedName>
        <fullName evidence="4">D-alanyl-D-alanine carboxypeptidase</fullName>
    </submittedName>
</protein>
<dbReference type="GO" id="GO:0004185">
    <property type="term" value="F:serine-type carboxypeptidase activity"/>
    <property type="evidence" value="ECO:0007669"/>
    <property type="project" value="InterPro"/>
</dbReference>
<gene>
    <name evidence="4" type="ORF">GSD1FS_1876</name>
</gene>
<dbReference type="GO" id="GO:0000270">
    <property type="term" value="P:peptidoglycan metabolic process"/>
    <property type="evidence" value="ECO:0007669"/>
    <property type="project" value="TreeGrafter"/>
</dbReference>
<dbReference type="PANTHER" id="PTHR30023">
    <property type="entry name" value="D-ALANYL-D-ALANINE CARBOXYPEPTIDASE"/>
    <property type="match status" value="1"/>
</dbReference>
<organism evidence="4 5">
    <name type="scientific">Bifidobacterium canis</name>
    <dbReference type="NCBI Taxonomy" id="2610880"/>
    <lineage>
        <taxon>Bacteria</taxon>
        <taxon>Bacillati</taxon>
        <taxon>Actinomycetota</taxon>
        <taxon>Actinomycetes</taxon>
        <taxon>Bifidobacteriales</taxon>
        <taxon>Bifidobacteriaceae</taxon>
        <taxon>Bifidobacterium</taxon>
    </lineage>
</organism>
<dbReference type="AlphaFoldDB" id="A0A7K1J771"/>
<feature type="transmembrane region" description="Helical" evidence="3">
    <location>
        <begin position="28"/>
        <end position="48"/>
    </location>
</feature>
<dbReference type="PRINTS" id="PR00922">
    <property type="entry name" value="DADACBPTASE3"/>
</dbReference>
<keyword evidence="2" id="KW-0378">Hydrolase</keyword>
<proteinExistence type="inferred from homology"/>
<accession>A0A7K1J771</accession>
<dbReference type="SUPFAM" id="SSF56601">
    <property type="entry name" value="beta-lactamase/transpeptidase-like"/>
    <property type="match status" value="1"/>
</dbReference>
<evidence type="ECO:0000256" key="2">
    <source>
        <dbReference type="ARBA" id="ARBA00022801"/>
    </source>
</evidence>
<evidence type="ECO:0000256" key="1">
    <source>
        <dbReference type="ARBA" id="ARBA00006096"/>
    </source>
</evidence>
<keyword evidence="3" id="KW-0472">Membrane</keyword>
<keyword evidence="5" id="KW-1185">Reference proteome</keyword>
<dbReference type="RefSeq" id="WP_155589301.1">
    <property type="nucleotide sequence ID" value="NZ_WNLP01000012.1"/>
</dbReference>
<dbReference type="InterPro" id="IPR012338">
    <property type="entry name" value="Beta-lactam/transpept-like"/>
</dbReference>
<comment type="similarity">
    <text evidence="1">Belongs to the peptidase S13 family.</text>
</comment>
<evidence type="ECO:0000313" key="5">
    <source>
        <dbReference type="Proteomes" id="UP000487882"/>
    </source>
</evidence>
<keyword evidence="4" id="KW-0121">Carboxypeptidase</keyword>
<keyword evidence="4" id="KW-0645">Protease</keyword>
<name>A0A7K1J771_9BIFI</name>
<comment type="caution">
    <text evidence="4">The sequence shown here is derived from an EMBL/GenBank/DDBJ whole genome shotgun (WGS) entry which is preliminary data.</text>
</comment>